<evidence type="ECO:0000313" key="1">
    <source>
        <dbReference type="EMBL" id="CAA9282195.1"/>
    </source>
</evidence>
<dbReference type="EMBL" id="CADCTR010001116">
    <property type="protein sequence ID" value="CAA9282195.1"/>
    <property type="molecule type" value="Genomic_DNA"/>
</dbReference>
<protein>
    <submittedName>
        <fullName evidence="1">Uncharacterized protein</fullName>
    </submittedName>
</protein>
<proteinExistence type="predicted"/>
<organism evidence="1">
    <name type="scientific">uncultured Chloroflexia bacterium</name>
    <dbReference type="NCBI Taxonomy" id="1672391"/>
    <lineage>
        <taxon>Bacteria</taxon>
        <taxon>Bacillati</taxon>
        <taxon>Chloroflexota</taxon>
        <taxon>Chloroflexia</taxon>
        <taxon>environmental samples</taxon>
    </lineage>
</organism>
<sequence>MGRTSGDILPGGDNALLQRTAGSGLAEEYDRLASHVVLYNFLFGEHAEGVGNGFPLRLKSDPPLFREQAAVGPGNALRGY</sequence>
<name>A0A6J4JM97_9CHLR</name>
<gene>
    <name evidence="1" type="ORF">AVDCRST_MAG93-3269</name>
</gene>
<dbReference type="AlphaFoldDB" id="A0A6J4JM97"/>
<accession>A0A6J4JM97</accession>
<reference evidence="1" key="1">
    <citation type="submission" date="2020-02" db="EMBL/GenBank/DDBJ databases">
        <authorList>
            <person name="Meier V. D."/>
        </authorList>
    </citation>
    <scope>NUCLEOTIDE SEQUENCE</scope>
    <source>
        <strain evidence="1">AVDCRST_MAG93</strain>
    </source>
</reference>